<name>A0A2H5EXD4_9RHOB</name>
<comment type="subcellular location">
    <subcellularLocation>
        <location evidence="1 10">Cell outer membrane</location>
        <topology evidence="1 10">Multi-pass membrane protein</topology>
    </subcellularLocation>
</comment>
<keyword evidence="15" id="KW-0675">Receptor</keyword>
<evidence type="ECO:0000256" key="2">
    <source>
        <dbReference type="ARBA" id="ARBA00022448"/>
    </source>
</evidence>
<dbReference type="SUPFAM" id="SSF56935">
    <property type="entry name" value="Porins"/>
    <property type="match status" value="1"/>
</dbReference>
<evidence type="ECO:0000256" key="11">
    <source>
        <dbReference type="RuleBase" id="RU003357"/>
    </source>
</evidence>
<keyword evidence="16" id="KW-1185">Reference proteome</keyword>
<gene>
    <name evidence="15" type="ORF">CX676_07125</name>
</gene>
<dbReference type="CDD" id="cd01347">
    <property type="entry name" value="ligand_gated_channel"/>
    <property type="match status" value="1"/>
</dbReference>
<keyword evidence="5 12" id="KW-0732">Signal</keyword>
<dbReference type="Proteomes" id="UP000234530">
    <property type="component" value="Chromosome"/>
</dbReference>
<dbReference type="Pfam" id="PF07715">
    <property type="entry name" value="Plug"/>
    <property type="match status" value="1"/>
</dbReference>
<keyword evidence="6" id="KW-0406">Ion transport</keyword>
<dbReference type="InterPro" id="IPR037066">
    <property type="entry name" value="Plug_dom_sf"/>
</dbReference>
<organism evidence="15 16">
    <name type="scientific">Paracoccus zhejiangensis</name>
    <dbReference type="NCBI Taxonomy" id="1077935"/>
    <lineage>
        <taxon>Bacteria</taxon>
        <taxon>Pseudomonadati</taxon>
        <taxon>Pseudomonadota</taxon>
        <taxon>Alphaproteobacteria</taxon>
        <taxon>Rhodobacterales</taxon>
        <taxon>Paracoccaceae</taxon>
        <taxon>Paracoccus</taxon>
    </lineage>
</organism>
<evidence type="ECO:0000259" key="13">
    <source>
        <dbReference type="Pfam" id="PF00593"/>
    </source>
</evidence>
<evidence type="ECO:0000256" key="9">
    <source>
        <dbReference type="ARBA" id="ARBA00023237"/>
    </source>
</evidence>
<evidence type="ECO:0000256" key="12">
    <source>
        <dbReference type="SAM" id="SignalP"/>
    </source>
</evidence>
<keyword evidence="9 10" id="KW-0998">Cell outer membrane</keyword>
<dbReference type="InterPro" id="IPR000531">
    <property type="entry name" value="Beta-barrel_TonB"/>
</dbReference>
<dbReference type="AlphaFoldDB" id="A0A2H5EXD4"/>
<dbReference type="PANTHER" id="PTHR30069:SF53">
    <property type="entry name" value="COLICIN I RECEPTOR-RELATED"/>
    <property type="match status" value="1"/>
</dbReference>
<evidence type="ECO:0000259" key="14">
    <source>
        <dbReference type="Pfam" id="PF07715"/>
    </source>
</evidence>
<dbReference type="Gene3D" id="2.40.170.20">
    <property type="entry name" value="TonB-dependent receptor, beta-barrel domain"/>
    <property type="match status" value="1"/>
</dbReference>
<feature type="chain" id="PRO_5014153721" evidence="12">
    <location>
        <begin position="18"/>
        <end position="610"/>
    </location>
</feature>
<evidence type="ECO:0000256" key="3">
    <source>
        <dbReference type="ARBA" id="ARBA00022452"/>
    </source>
</evidence>
<keyword evidence="2 10" id="KW-0813">Transport</keyword>
<evidence type="ECO:0000256" key="1">
    <source>
        <dbReference type="ARBA" id="ARBA00004571"/>
    </source>
</evidence>
<dbReference type="InterPro" id="IPR039426">
    <property type="entry name" value="TonB-dep_rcpt-like"/>
</dbReference>
<evidence type="ECO:0000256" key="6">
    <source>
        <dbReference type="ARBA" id="ARBA00023065"/>
    </source>
</evidence>
<dbReference type="InterPro" id="IPR012910">
    <property type="entry name" value="Plug_dom"/>
</dbReference>
<evidence type="ECO:0000256" key="8">
    <source>
        <dbReference type="ARBA" id="ARBA00023136"/>
    </source>
</evidence>
<keyword evidence="3 10" id="KW-1134">Transmembrane beta strand</keyword>
<dbReference type="Gene3D" id="2.170.130.10">
    <property type="entry name" value="TonB-dependent receptor, plug domain"/>
    <property type="match status" value="1"/>
</dbReference>
<dbReference type="RefSeq" id="WP_101752003.1">
    <property type="nucleotide sequence ID" value="NZ_CP025430.1"/>
</dbReference>
<dbReference type="OrthoDB" id="9760333at2"/>
<keyword evidence="7 11" id="KW-0798">TonB box</keyword>
<protein>
    <submittedName>
        <fullName evidence="15">TonB-dependent receptor</fullName>
    </submittedName>
</protein>
<dbReference type="EMBL" id="CP025430">
    <property type="protein sequence ID" value="AUH63962.1"/>
    <property type="molecule type" value="Genomic_DNA"/>
</dbReference>
<sequence length="610" mass="66071">MQLRHLLAASTALTALAGLAAAQGAALPPADYVLPEITLYAYQTEAELGRTGATVEVVTQEELQRDGTLRLTDYLATLPGISATANGGFGTQSTLRIRGLAGQYVKVLVDGIDVSDPSSTQIRFDPGAMMTGDIARIEVLKGAQSALYGSEAIGGVIAISTLDATEPGTRQRATLEYGSYNTKRAAYSITTSGERHALAFTVQHLDTDGFSVADEADGNREDDGARATRATLSGRYDVNDALTIGAAGFWQKTEAETDGDFPVLEDGADASNGILRGGRIYADYDAGGIRHGLALQRSETSRQETYDGFTYPFEGERTELEYKGSVDLNPQVVLAWGAAHSREEFQGDSTDAGYITNSAFAEARYTPNDRLDLALSLRHDHNSQFGSEATGRLALAWRPDDNWTLRANWGTGYRAPSPYELYSFWAGTPDLTPETAKGGEIGVERSFANGATLRATAFHSVVTDLIDYSYATFHYEQIPGDTRSQGIELSGETPLNDRLRLSGNFTYTDTERPDGQQLERVPERVLNLRLDGDISDRSRFGLGLTHASGLVDRGAEMPSYTLVDASVEYDLTGRSTGYLRVENLFDQDYQVLRGYGTSGRALFAGIRAEF</sequence>
<feature type="domain" description="TonB-dependent receptor-like beta-barrel" evidence="13">
    <location>
        <begin position="173"/>
        <end position="584"/>
    </location>
</feature>
<evidence type="ECO:0000256" key="7">
    <source>
        <dbReference type="ARBA" id="ARBA00023077"/>
    </source>
</evidence>
<accession>A0A2H5EXD4</accession>
<reference evidence="15 16" key="1">
    <citation type="journal article" date="2013" name="Antonie Van Leeuwenhoek">
        <title>Paracoccus zhejiangensis sp. nov., isolated from activated sludge in wastewater-treatment system.</title>
        <authorList>
            <person name="Wu Z.G."/>
            <person name="Zhang D.F."/>
            <person name="Liu Y.L."/>
            <person name="Wang F."/>
            <person name="Jiang X."/>
            <person name="Li C."/>
            <person name="Li S.P."/>
            <person name="Hong Q."/>
            <person name="Li W.J."/>
        </authorList>
    </citation>
    <scope>NUCLEOTIDE SEQUENCE [LARGE SCALE GENOMIC DNA]</scope>
    <source>
        <strain evidence="15 16">J6</strain>
    </source>
</reference>
<keyword evidence="8 10" id="KW-0472">Membrane</keyword>
<dbReference type="KEGG" id="pzh:CX676_07125"/>
<evidence type="ECO:0000256" key="5">
    <source>
        <dbReference type="ARBA" id="ARBA00022729"/>
    </source>
</evidence>
<dbReference type="GO" id="GO:0009279">
    <property type="term" value="C:cell outer membrane"/>
    <property type="evidence" value="ECO:0007669"/>
    <property type="project" value="UniProtKB-SubCell"/>
</dbReference>
<evidence type="ECO:0000313" key="15">
    <source>
        <dbReference type="EMBL" id="AUH63962.1"/>
    </source>
</evidence>
<dbReference type="InterPro" id="IPR036942">
    <property type="entry name" value="Beta-barrel_TonB_sf"/>
</dbReference>
<evidence type="ECO:0000313" key="16">
    <source>
        <dbReference type="Proteomes" id="UP000234530"/>
    </source>
</evidence>
<evidence type="ECO:0000256" key="10">
    <source>
        <dbReference type="PROSITE-ProRule" id="PRU01360"/>
    </source>
</evidence>
<dbReference type="PANTHER" id="PTHR30069">
    <property type="entry name" value="TONB-DEPENDENT OUTER MEMBRANE RECEPTOR"/>
    <property type="match status" value="1"/>
</dbReference>
<dbReference type="PROSITE" id="PS52016">
    <property type="entry name" value="TONB_DEPENDENT_REC_3"/>
    <property type="match status" value="1"/>
</dbReference>
<proteinExistence type="inferred from homology"/>
<feature type="signal peptide" evidence="12">
    <location>
        <begin position="1"/>
        <end position="17"/>
    </location>
</feature>
<evidence type="ECO:0000256" key="4">
    <source>
        <dbReference type="ARBA" id="ARBA00022692"/>
    </source>
</evidence>
<comment type="similarity">
    <text evidence="10 11">Belongs to the TonB-dependent receptor family.</text>
</comment>
<feature type="domain" description="TonB-dependent receptor plug" evidence="14">
    <location>
        <begin position="50"/>
        <end position="156"/>
    </location>
</feature>
<keyword evidence="4 10" id="KW-0812">Transmembrane</keyword>
<dbReference type="GO" id="GO:0006811">
    <property type="term" value="P:monoatomic ion transport"/>
    <property type="evidence" value="ECO:0007669"/>
    <property type="project" value="UniProtKB-KW"/>
</dbReference>
<dbReference type="GO" id="GO:0015889">
    <property type="term" value="P:cobalamin transport"/>
    <property type="evidence" value="ECO:0007669"/>
    <property type="project" value="TreeGrafter"/>
</dbReference>
<dbReference type="Pfam" id="PF00593">
    <property type="entry name" value="TonB_dep_Rec_b-barrel"/>
    <property type="match status" value="1"/>
</dbReference>